<dbReference type="Proteomes" id="UP000188342">
    <property type="component" value="Unassembled WGS sequence"/>
</dbReference>
<accession>A0A1R4K582</accession>
<dbReference type="EMBL" id="FUKQ01000044">
    <property type="protein sequence ID" value="SJN39173.1"/>
    <property type="molecule type" value="Genomic_DNA"/>
</dbReference>
<dbReference type="InterPro" id="IPR010273">
    <property type="entry name" value="DUF881"/>
</dbReference>
<evidence type="ECO:0000256" key="1">
    <source>
        <dbReference type="ARBA" id="ARBA00009108"/>
    </source>
</evidence>
<dbReference type="PANTHER" id="PTHR37313:SF1">
    <property type="entry name" value="UPF0749 PROTEIN RV1823"/>
    <property type="match status" value="1"/>
</dbReference>
<dbReference type="GO" id="GO:0005886">
    <property type="term" value="C:plasma membrane"/>
    <property type="evidence" value="ECO:0007669"/>
    <property type="project" value="TreeGrafter"/>
</dbReference>
<evidence type="ECO:0000313" key="3">
    <source>
        <dbReference type="Proteomes" id="UP000188342"/>
    </source>
</evidence>
<evidence type="ECO:0000313" key="2">
    <source>
        <dbReference type="EMBL" id="SJN39173.1"/>
    </source>
</evidence>
<evidence type="ECO:0008006" key="4">
    <source>
        <dbReference type="Google" id="ProtNLM"/>
    </source>
</evidence>
<proteinExistence type="inferred from homology"/>
<organism evidence="2 3">
    <name type="scientific">Luteococcus japonicus LSP_Lj1</name>
    <dbReference type="NCBI Taxonomy" id="1255658"/>
    <lineage>
        <taxon>Bacteria</taxon>
        <taxon>Bacillati</taxon>
        <taxon>Actinomycetota</taxon>
        <taxon>Actinomycetes</taxon>
        <taxon>Propionibacteriales</taxon>
        <taxon>Propionibacteriaceae</taxon>
        <taxon>Luteococcus</taxon>
    </lineage>
</organism>
<dbReference type="AlphaFoldDB" id="A0A1R4K582"/>
<dbReference type="Pfam" id="PF05949">
    <property type="entry name" value="DUF881"/>
    <property type="match status" value="1"/>
</dbReference>
<sequence>MTQPSRSPAASMDLLASIQRNALEPDYRRARPGGEAGRRPALRVVGIALATGLLAMAAAQTSRSAPSAQAERTELLDRVRSAQVRQEESVARIASLDADVRRLQEENLVSSHDGDQTEGIVTGRVTVTGPGIVLDLDDALSATDGAQPARVTDQDLRRLVNGLWLSGAEAIAVNGHRITARTAIRQAGSAITVDYRSLNHPYRVEAIGDPRQLGSRLAAAPAGHWWNFLKDNYGLAYQVTTAEDLTLPADPGLGVSKARVDR</sequence>
<reference evidence="2 3" key="1">
    <citation type="submission" date="2017-02" db="EMBL/GenBank/DDBJ databases">
        <authorList>
            <person name="Peterson S.W."/>
        </authorList>
    </citation>
    <scope>NUCLEOTIDE SEQUENCE [LARGE SCALE GENOMIC DNA]</scope>
    <source>
        <strain evidence="2 3">LSP_Lj1</strain>
    </source>
</reference>
<dbReference type="STRING" id="1255658.FM114_11390"/>
<name>A0A1R4K582_9ACTN</name>
<dbReference type="PROSITE" id="PS51318">
    <property type="entry name" value="TAT"/>
    <property type="match status" value="1"/>
</dbReference>
<gene>
    <name evidence="2" type="ORF">FM114_11390</name>
</gene>
<dbReference type="OrthoDB" id="3218134at2"/>
<keyword evidence="3" id="KW-1185">Reference proteome</keyword>
<dbReference type="InterPro" id="IPR006311">
    <property type="entry name" value="TAT_signal"/>
</dbReference>
<protein>
    <recommendedName>
        <fullName evidence="4">DUF881 domain-containing protein</fullName>
    </recommendedName>
</protein>
<dbReference type="RefSeq" id="WP_094765277.1">
    <property type="nucleotide sequence ID" value="NZ_FUKQ01000044.1"/>
</dbReference>
<dbReference type="Gene3D" id="3.30.70.1880">
    <property type="entry name" value="Protein of unknown function DUF881"/>
    <property type="match status" value="1"/>
</dbReference>
<comment type="similarity">
    <text evidence="1">Belongs to the UPF0749 family.</text>
</comment>
<dbReference type="PANTHER" id="PTHR37313">
    <property type="entry name" value="UPF0749 PROTEIN RV1825"/>
    <property type="match status" value="1"/>
</dbReference>